<sequence length="138" mass="15881">MKIDIKNIDFTPELEFQTSRSGGPGGQNVNKVETKVELRFDIAASTLLTDEQKTKLLERLKNQLVQERILSISAQEKRSQLQNKELVIKKFYQTLEKGLQEKKKRLATKPSGGAVEKRLKSKKMEGEKKSFRSQKIEF</sequence>
<reference evidence="4 5" key="1">
    <citation type="submission" date="2011-07" db="EMBL/GenBank/DDBJ databases">
        <title>The complete genome of chromosome of Emticicia oligotrophica DSM 17448.</title>
        <authorList>
            <consortium name="US DOE Joint Genome Institute (JGI-PGF)"/>
            <person name="Lucas S."/>
            <person name="Han J."/>
            <person name="Lapidus A."/>
            <person name="Bruce D."/>
            <person name="Goodwin L."/>
            <person name="Pitluck S."/>
            <person name="Peters L."/>
            <person name="Kyrpides N."/>
            <person name="Mavromatis K."/>
            <person name="Ivanova N."/>
            <person name="Ovchinnikova G."/>
            <person name="Teshima H."/>
            <person name="Detter J.C."/>
            <person name="Tapia R."/>
            <person name="Han C."/>
            <person name="Land M."/>
            <person name="Hauser L."/>
            <person name="Markowitz V."/>
            <person name="Cheng J.-F."/>
            <person name="Hugenholtz P."/>
            <person name="Woyke T."/>
            <person name="Wu D."/>
            <person name="Tindall B."/>
            <person name="Pomrenke H."/>
            <person name="Brambilla E."/>
            <person name="Klenk H.-P."/>
            <person name="Eisen J.A."/>
        </authorList>
    </citation>
    <scope>NUCLEOTIDE SEQUENCE [LARGE SCALE GENOMIC DNA]</scope>
    <source>
        <strain evidence="4 5">DSM 17448</strain>
    </source>
</reference>
<dbReference type="EMBL" id="CP002961">
    <property type="protein sequence ID" value="AFK02209.1"/>
    <property type="molecule type" value="Genomic_DNA"/>
</dbReference>
<dbReference type="Proteomes" id="UP000002875">
    <property type="component" value="Chromosome"/>
</dbReference>
<dbReference type="PANTHER" id="PTHR47814:SF1">
    <property type="entry name" value="PEPTIDYL-TRNA HYDROLASE ARFB"/>
    <property type="match status" value="1"/>
</dbReference>
<dbReference type="Gene3D" id="3.30.160.20">
    <property type="match status" value="1"/>
</dbReference>
<dbReference type="InterPro" id="IPR000352">
    <property type="entry name" value="Pep_chain_release_fac_I"/>
</dbReference>
<dbReference type="PANTHER" id="PTHR47814">
    <property type="entry name" value="PEPTIDYL-TRNA HYDROLASE ARFB"/>
    <property type="match status" value="1"/>
</dbReference>
<comment type="similarity">
    <text evidence="1">Belongs to the prokaryotic/mitochondrial release factor family.</text>
</comment>
<evidence type="ECO:0000313" key="5">
    <source>
        <dbReference type="Proteomes" id="UP000002875"/>
    </source>
</evidence>
<feature type="domain" description="Prokaryotic-type class I peptide chain release factors" evidence="3">
    <location>
        <begin position="20"/>
        <end position="36"/>
    </location>
</feature>
<evidence type="ECO:0000256" key="2">
    <source>
        <dbReference type="SAM" id="MobiDB-lite"/>
    </source>
</evidence>
<accession>A0ABM5MYI4</accession>
<feature type="compositionally biased region" description="Basic and acidic residues" evidence="2">
    <location>
        <begin position="115"/>
        <end position="138"/>
    </location>
</feature>
<dbReference type="InterPro" id="IPR045853">
    <property type="entry name" value="Pep_chain_release_fac_I_sf"/>
</dbReference>
<evidence type="ECO:0000256" key="1">
    <source>
        <dbReference type="ARBA" id="ARBA00010835"/>
    </source>
</evidence>
<evidence type="ECO:0000259" key="3">
    <source>
        <dbReference type="PROSITE" id="PS00745"/>
    </source>
</evidence>
<evidence type="ECO:0000313" key="4">
    <source>
        <dbReference type="EMBL" id="AFK02209.1"/>
    </source>
</evidence>
<organism evidence="4 5">
    <name type="scientific">Emticicia oligotrophica (strain DSM 17448 / CIP 109782 / MTCC 6937 / GPTSA100-15)</name>
    <dbReference type="NCBI Taxonomy" id="929562"/>
    <lineage>
        <taxon>Bacteria</taxon>
        <taxon>Pseudomonadati</taxon>
        <taxon>Bacteroidota</taxon>
        <taxon>Cytophagia</taxon>
        <taxon>Cytophagales</taxon>
        <taxon>Leadbetterellaceae</taxon>
        <taxon>Emticicia</taxon>
    </lineage>
</organism>
<proteinExistence type="inferred from homology"/>
<feature type="region of interest" description="Disordered" evidence="2">
    <location>
        <begin position="103"/>
        <end position="138"/>
    </location>
</feature>
<dbReference type="SUPFAM" id="SSF75620">
    <property type="entry name" value="Release factor"/>
    <property type="match status" value="1"/>
</dbReference>
<dbReference type="RefSeq" id="WP_015027909.1">
    <property type="nucleotide sequence ID" value="NC_018748.1"/>
</dbReference>
<dbReference type="Pfam" id="PF00472">
    <property type="entry name" value="RF-1"/>
    <property type="match status" value="1"/>
</dbReference>
<dbReference type="PROSITE" id="PS00745">
    <property type="entry name" value="RF_PROK_I"/>
    <property type="match status" value="1"/>
</dbReference>
<gene>
    <name evidence="4" type="ordered locus">Emtol_1059</name>
</gene>
<dbReference type="NCBIfam" id="NF006718">
    <property type="entry name" value="PRK09256.1"/>
    <property type="match status" value="1"/>
</dbReference>
<protein>
    <submittedName>
        <fullName evidence="4">Class I peptide chain release factor</fullName>
    </submittedName>
</protein>
<keyword evidence="5" id="KW-1185">Reference proteome</keyword>
<name>A0ABM5MYI4_EMTOG</name>